<reference evidence="2 3" key="1">
    <citation type="submission" date="2016-10" db="EMBL/GenBank/DDBJ databases">
        <authorList>
            <person name="de Groot N.N."/>
        </authorList>
    </citation>
    <scope>NUCLEOTIDE SEQUENCE [LARGE SCALE GENOMIC DNA]</scope>
    <source>
        <strain evidence="2 3">DSM 29340</strain>
    </source>
</reference>
<dbReference type="Proteomes" id="UP000199379">
    <property type="component" value="Unassembled WGS sequence"/>
</dbReference>
<sequence length="333" mass="35989">MRRVLNIVILVGLVWSGYWYAAGWGLRSSVSGWFAAQQARGWQADYADISTSGYPARHVTLIESPALADPATGAAWQADWLMLDSPAIWPGHQTVRFPATPQRLSHFDRTLVVATEDMRADLRLAPGIELVLEQLSLASGPWSVAEDGAAVMVASDLGLSMIQADSPETYDIEITADDFSPGARLRRLLASSADLPQSFETLELKAQVQFDTRWDRAALERRRPQPVSIALDLAEMRWGALHVYATGALSVDAEGVPTGAIALKAENWREMLAMAEAAGALPPQAIAPAERMLGMLAGLGGNSRALDVQLNFRDGYVALGPVPLGPAPRLILR</sequence>
<dbReference type="STRING" id="1227549.SAMN05444007_10615"/>
<dbReference type="RefSeq" id="WP_092366571.1">
    <property type="nucleotide sequence ID" value="NZ_BMGV01000006.1"/>
</dbReference>
<evidence type="ECO:0000256" key="1">
    <source>
        <dbReference type="SAM" id="Phobius"/>
    </source>
</evidence>
<keyword evidence="1" id="KW-1133">Transmembrane helix</keyword>
<name>A0A1H7ASY6_9RHOB</name>
<evidence type="ECO:0008006" key="4">
    <source>
        <dbReference type="Google" id="ProtNLM"/>
    </source>
</evidence>
<accession>A0A1H7ASY6</accession>
<dbReference type="EMBL" id="FNYD01000006">
    <property type="protein sequence ID" value="SEJ64155.1"/>
    <property type="molecule type" value="Genomic_DNA"/>
</dbReference>
<proteinExistence type="predicted"/>
<keyword evidence="3" id="KW-1185">Reference proteome</keyword>
<feature type="transmembrane region" description="Helical" evidence="1">
    <location>
        <begin position="7"/>
        <end position="26"/>
    </location>
</feature>
<dbReference type="AlphaFoldDB" id="A0A1H7ASY6"/>
<organism evidence="2 3">
    <name type="scientific">Cribrihabitans marinus</name>
    <dbReference type="NCBI Taxonomy" id="1227549"/>
    <lineage>
        <taxon>Bacteria</taxon>
        <taxon>Pseudomonadati</taxon>
        <taxon>Pseudomonadota</taxon>
        <taxon>Alphaproteobacteria</taxon>
        <taxon>Rhodobacterales</taxon>
        <taxon>Paracoccaceae</taxon>
        <taxon>Cribrihabitans</taxon>
    </lineage>
</organism>
<dbReference type="InterPro" id="IPR018666">
    <property type="entry name" value="DUF2125"/>
</dbReference>
<keyword evidence="1" id="KW-0472">Membrane</keyword>
<keyword evidence="1" id="KW-0812">Transmembrane</keyword>
<protein>
    <recommendedName>
        <fullName evidence="4">DUF2125 domain-containing protein</fullName>
    </recommendedName>
</protein>
<gene>
    <name evidence="2" type="ORF">SAMN05444007_10615</name>
</gene>
<evidence type="ECO:0000313" key="3">
    <source>
        <dbReference type="Proteomes" id="UP000199379"/>
    </source>
</evidence>
<evidence type="ECO:0000313" key="2">
    <source>
        <dbReference type="EMBL" id="SEJ64155.1"/>
    </source>
</evidence>
<dbReference type="Pfam" id="PF09898">
    <property type="entry name" value="DUF2125"/>
    <property type="match status" value="1"/>
</dbReference>
<dbReference type="OrthoDB" id="7625707at2"/>